<proteinExistence type="predicted"/>
<dbReference type="AlphaFoldDB" id="A0A0L0CNA0"/>
<organism evidence="3 4">
    <name type="scientific">Lucilia cuprina</name>
    <name type="common">Green bottle fly</name>
    <name type="synonym">Australian sheep blowfly</name>
    <dbReference type="NCBI Taxonomy" id="7375"/>
    <lineage>
        <taxon>Eukaryota</taxon>
        <taxon>Metazoa</taxon>
        <taxon>Ecdysozoa</taxon>
        <taxon>Arthropoda</taxon>
        <taxon>Hexapoda</taxon>
        <taxon>Insecta</taxon>
        <taxon>Pterygota</taxon>
        <taxon>Neoptera</taxon>
        <taxon>Endopterygota</taxon>
        <taxon>Diptera</taxon>
        <taxon>Brachycera</taxon>
        <taxon>Muscomorpha</taxon>
        <taxon>Oestroidea</taxon>
        <taxon>Calliphoridae</taxon>
        <taxon>Luciliinae</taxon>
        <taxon>Lucilia</taxon>
    </lineage>
</organism>
<feature type="compositionally biased region" description="Acidic residues" evidence="1">
    <location>
        <begin position="28"/>
        <end position="47"/>
    </location>
</feature>
<keyword evidence="2" id="KW-0732">Signal</keyword>
<feature type="chain" id="PRO_5005536593" description="DUF4794 domain-containing protein" evidence="2">
    <location>
        <begin position="25"/>
        <end position="202"/>
    </location>
</feature>
<feature type="signal peptide" evidence="2">
    <location>
        <begin position="1"/>
        <end position="24"/>
    </location>
</feature>
<comment type="caution">
    <text evidence="3">The sequence shown here is derived from an EMBL/GenBank/DDBJ whole genome shotgun (WGS) entry which is preliminary data.</text>
</comment>
<evidence type="ECO:0000256" key="2">
    <source>
        <dbReference type="SAM" id="SignalP"/>
    </source>
</evidence>
<reference evidence="3 4" key="1">
    <citation type="journal article" date="2015" name="Nat. Commun.">
        <title>Lucilia cuprina genome unlocks parasitic fly biology to underpin future interventions.</title>
        <authorList>
            <person name="Anstead C.A."/>
            <person name="Korhonen P.K."/>
            <person name="Young N.D."/>
            <person name="Hall R.S."/>
            <person name="Jex A.R."/>
            <person name="Murali S.C."/>
            <person name="Hughes D.S."/>
            <person name="Lee S.F."/>
            <person name="Perry T."/>
            <person name="Stroehlein A.J."/>
            <person name="Ansell B.R."/>
            <person name="Breugelmans B."/>
            <person name="Hofmann A."/>
            <person name="Qu J."/>
            <person name="Dugan S."/>
            <person name="Lee S.L."/>
            <person name="Chao H."/>
            <person name="Dinh H."/>
            <person name="Han Y."/>
            <person name="Doddapaneni H.V."/>
            <person name="Worley K.C."/>
            <person name="Muzny D.M."/>
            <person name="Ioannidis P."/>
            <person name="Waterhouse R.M."/>
            <person name="Zdobnov E.M."/>
            <person name="James P.J."/>
            <person name="Bagnall N.H."/>
            <person name="Kotze A.C."/>
            <person name="Gibbs R.A."/>
            <person name="Richards S."/>
            <person name="Batterham P."/>
            <person name="Gasser R.B."/>
        </authorList>
    </citation>
    <scope>NUCLEOTIDE SEQUENCE [LARGE SCALE GENOMIC DNA]</scope>
    <source>
        <strain evidence="3 4">LS</strain>
        <tissue evidence="3">Full body</tissue>
    </source>
</reference>
<evidence type="ECO:0000313" key="3">
    <source>
        <dbReference type="EMBL" id="KNC32894.1"/>
    </source>
</evidence>
<evidence type="ECO:0000313" key="4">
    <source>
        <dbReference type="Proteomes" id="UP000037069"/>
    </source>
</evidence>
<accession>A0A0L0CNA0</accession>
<dbReference type="STRING" id="7375.A0A0L0CNA0"/>
<name>A0A0L0CNA0_LUCCU</name>
<evidence type="ECO:0000256" key="1">
    <source>
        <dbReference type="SAM" id="MobiDB-lite"/>
    </source>
</evidence>
<dbReference type="Proteomes" id="UP000037069">
    <property type="component" value="Unassembled WGS sequence"/>
</dbReference>
<dbReference type="OrthoDB" id="7960203at2759"/>
<evidence type="ECO:0008006" key="5">
    <source>
        <dbReference type="Google" id="ProtNLM"/>
    </source>
</evidence>
<dbReference type="EMBL" id="JRES01000261">
    <property type="protein sequence ID" value="KNC32894.1"/>
    <property type="molecule type" value="Genomic_DNA"/>
</dbReference>
<sequence length="202" mass="22301">MTFHLKRTLIIFAILMVIMQITKGQDEPPAESEEEDDSSSEETVEDSNEARKRRRRSVETSVEGADVSEVEPAAAAPAFPGIPGLPELPALPPIPGLPDPQTIMQIAEILTSVGQQVLPILVSGNSGVSNLVTNRVQRDRKFLKDFKNEIDSLTENNNGKSKNLQETNILIPLEVPPGHVTLVTPPPWRYCSSVEQRCYQHL</sequence>
<keyword evidence="4" id="KW-1185">Reference proteome</keyword>
<gene>
    <name evidence="3" type="ORF">FF38_06976</name>
</gene>
<protein>
    <recommendedName>
        <fullName evidence="5">DUF4794 domain-containing protein</fullName>
    </recommendedName>
</protein>
<feature type="region of interest" description="Disordered" evidence="1">
    <location>
        <begin position="24"/>
        <end position="73"/>
    </location>
</feature>